<dbReference type="EMBL" id="LR746270">
    <property type="protein sequence ID" value="CAA7399028.1"/>
    <property type="molecule type" value="Genomic_DNA"/>
</dbReference>
<name>A0A7I8IZN9_SPIIN</name>
<reference evidence="1" key="1">
    <citation type="submission" date="2019-12" db="EMBL/GenBank/DDBJ databases">
        <authorList>
            <person name="Scholz U."/>
            <person name="Mascher M."/>
            <person name="Fiebig A."/>
        </authorList>
    </citation>
    <scope>NUCLEOTIDE SEQUENCE</scope>
</reference>
<organism evidence="1">
    <name type="scientific">Spirodela intermedia</name>
    <name type="common">Intermediate duckweed</name>
    <dbReference type="NCBI Taxonomy" id="51605"/>
    <lineage>
        <taxon>Eukaryota</taxon>
        <taxon>Viridiplantae</taxon>
        <taxon>Streptophyta</taxon>
        <taxon>Embryophyta</taxon>
        <taxon>Tracheophyta</taxon>
        <taxon>Spermatophyta</taxon>
        <taxon>Magnoliopsida</taxon>
        <taxon>Liliopsida</taxon>
        <taxon>Araceae</taxon>
        <taxon>Lemnoideae</taxon>
        <taxon>Spirodela</taxon>
    </lineage>
</organism>
<evidence type="ECO:0000313" key="3">
    <source>
        <dbReference type="Proteomes" id="UP000663760"/>
    </source>
</evidence>
<gene>
    <name evidence="1" type="ORF">SI7747_07009006</name>
    <name evidence="2" type="ORF">SI8410_07009698</name>
</gene>
<keyword evidence="3" id="KW-1185">Reference proteome</keyword>
<dbReference type="AlphaFoldDB" id="A0A7I8IZN9"/>
<proteinExistence type="predicted"/>
<dbReference type="OrthoDB" id="782558at2759"/>
<accession>A0A7I8IZN9</accession>
<sequence>MLMYCDNQTTIFIAGNPTFHECMKHIEVNCHYIQDKVMFRLISTPHVSSSHKLVDIFMKSLTIISYDDTCTKLDIFDLYAPT</sequence>
<dbReference type="EMBL" id="LR743594">
    <property type="protein sequence ID" value="CAA2623055.1"/>
    <property type="molecule type" value="Genomic_DNA"/>
</dbReference>
<evidence type="ECO:0000313" key="1">
    <source>
        <dbReference type="EMBL" id="CAA2623055.1"/>
    </source>
</evidence>
<dbReference type="CDD" id="cd09272">
    <property type="entry name" value="RNase_HI_RT_Ty1"/>
    <property type="match status" value="1"/>
</dbReference>
<evidence type="ECO:0000313" key="2">
    <source>
        <dbReference type="EMBL" id="CAA7399028.1"/>
    </source>
</evidence>
<protein>
    <submittedName>
        <fullName evidence="1">Uncharacterized protein</fullName>
    </submittedName>
</protein>
<dbReference type="Proteomes" id="UP000663760">
    <property type="component" value="Chromosome 7"/>
</dbReference>